<evidence type="ECO:0000313" key="2">
    <source>
        <dbReference type="Proteomes" id="UP001589887"/>
    </source>
</evidence>
<keyword evidence="2" id="KW-1185">Reference proteome</keyword>
<comment type="caution">
    <text evidence="1">The sequence shown here is derived from an EMBL/GenBank/DDBJ whole genome shotgun (WGS) entry which is preliminary data.</text>
</comment>
<proteinExistence type="predicted"/>
<reference evidence="1 2" key="1">
    <citation type="submission" date="2024-09" db="EMBL/GenBank/DDBJ databases">
        <authorList>
            <person name="Sun Q."/>
            <person name="Mori K."/>
        </authorList>
    </citation>
    <scope>NUCLEOTIDE SEQUENCE [LARGE SCALE GENOMIC DNA]</scope>
    <source>
        <strain evidence="1 2">JCM 4557</strain>
    </source>
</reference>
<dbReference type="Proteomes" id="UP001589887">
    <property type="component" value="Unassembled WGS sequence"/>
</dbReference>
<accession>A0ABV6TE46</accession>
<dbReference type="EMBL" id="JBHMQV010000009">
    <property type="protein sequence ID" value="MFC0844059.1"/>
    <property type="molecule type" value="Genomic_DNA"/>
</dbReference>
<organism evidence="1 2">
    <name type="scientific">Streptomyces noboritoensis</name>
    <dbReference type="NCBI Taxonomy" id="67337"/>
    <lineage>
        <taxon>Bacteria</taxon>
        <taxon>Bacillati</taxon>
        <taxon>Actinomycetota</taxon>
        <taxon>Actinomycetes</taxon>
        <taxon>Kitasatosporales</taxon>
        <taxon>Streptomycetaceae</taxon>
        <taxon>Streptomyces</taxon>
    </lineage>
</organism>
<sequence length="94" mass="10355">MSSPIEIPIDELKNVIKLLADIQDRIEQKTGLERVGGEADVGDAKLIEAVHDFDGAWKGGHERVQENVDTFKKANQGVIDNFEKADHDTADALD</sequence>
<name>A0ABV6TE46_9ACTN</name>
<protein>
    <recommendedName>
        <fullName evidence="3">WXG100 family type VII secretion target</fullName>
    </recommendedName>
</protein>
<evidence type="ECO:0000313" key="1">
    <source>
        <dbReference type="EMBL" id="MFC0844059.1"/>
    </source>
</evidence>
<dbReference type="RefSeq" id="WP_394318028.1">
    <property type="nucleotide sequence ID" value="NZ_JBHMQV010000009.1"/>
</dbReference>
<evidence type="ECO:0008006" key="3">
    <source>
        <dbReference type="Google" id="ProtNLM"/>
    </source>
</evidence>
<gene>
    <name evidence="1" type="ORF">ACFH04_10100</name>
</gene>